<evidence type="ECO:0000256" key="2">
    <source>
        <dbReference type="SAM" id="Phobius"/>
    </source>
</evidence>
<keyword evidence="2" id="KW-1133">Transmembrane helix</keyword>
<keyword evidence="4" id="KW-1185">Reference proteome</keyword>
<dbReference type="Proteomes" id="UP000646523">
    <property type="component" value="Unassembled WGS sequence"/>
</dbReference>
<feature type="compositionally biased region" description="Polar residues" evidence="1">
    <location>
        <begin position="16"/>
        <end position="25"/>
    </location>
</feature>
<keyword evidence="2" id="KW-0472">Membrane</keyword>
<feature type="compositionally biased region" description="Basic and acidic residues" evidence="1">
    <location>
        <begin position="126"/>
        <end position="138"/>
    </location>
</feature>
<protein>
    <recommendedName>
        <fullName evidence="5">Transmembrane protein</fullName>
    </recommendedName>
</protein>
<evidence type="ECO:0008006" key="5">
    <source>
        <dbReference type="Google" id="ProtNLM"/>
    </source>
</evidence>
<feature type="compositionally biased region" description="Polar residues" evidence="1">
    <location>
        <begin position="139"/>
        <end position="149"/>
    </location>
</feature>
<evidence type="ECO:0000313" key="3">
    <source>
        <dbReference type="EMBL" id="GGO69730.1"/>
    </source>
</evidence>
<gene>
    <name evidence="3" type="ORF">GCM10012289_31520</name>
</gene>
<feature type="region of interest" description="Disordered" evidence="1">
    <location>
        <begin position="126"/>
        <end position="158"/>
    </location>
</feature>
<dbReference type="EMBL" id="BMNH01000008">
    <property type="protein sequence ID" value="GGO69730.1"/>
    <property type="molecule type" value="Genomic_DNA"/>
</dbReference>
<reference evidence="3" key="2">
    <citation type="submission" date="2020-09" db="EMBL/GenBank/DDBJ databases">
        <authorList>
            <person name="Sun Q."/>
            <person name="Zhou Y."/>
        </authorList>
    </citation>
    <scope>NUCLEOTIDE SEQUENCE</scope>
    <source>
        <strain evidence="3">CGMCC 4.7368</strain>
    </source>
</reference>
<feature type="transmembrane region" description="Helical" evidence="2">
    <location>
        <begin position="58"/>
        <end position="78"/>
    </location>
</feature>
<name>A0A917YYA9_9ACTN</name>
<feature type="region of interest" description="Disordered" evidence="1">
    <location>
        <begin position="274"/>
        <end position="299"/>
    </location>
</feature>
<accession>A0A917YYA9</accession>
<organism evidence="3 4">
    <name type="scientific">Nonomuraea cavernae</name>
    <dbReference type="NCBI Taxonomy" id="2045107"/>
    <lineage>
        <taxon>Bacteria</taxon>
        <taxon>Bacillati</taxon>
        <taxon>Actinomycetota</taxon>
        <taxon>Actinomycetes</taxon>
        <taxon>Streptosporangiales</taxon>
        <taxon>Streptosporangiaceae</taxon>
        <taxon>Nonomuraea</taxon>
    </lineage>
</organism>
<comment type="caution">
    <text evidence="3">The sequence shown here is derived from an EMBL/GenBank/DDBJ whole genome shotgun (WGS) entry which is preliminary data.</text>
</comment>
<proteinExistence type="predicted"/>
<evidence type="ECO:0000313" key="4">
    <source>
        <dbReference type="Proteomes" id="UP000646523"/>
    </source>
</evidence>
<evidence type="ECO:0000256" key="1">
    <source>
        <dbReference type="SAM" id="MobiDB-lite"/>
    </source>
</evidence>
<sequence>MPDADRQGNLPIPTAETDTGSSDSLTPEGVKPDTEAAPIATHVTAQSAESPLGALGQYGLYIAGGMVLMLLAGFVGAWTRRPPVAAEAAATPLSGGAPGQTNPGGMPFTTTASRRPAIVLAVAKTHSEIQEPRPKATEQVDTAQRSLAAQGSERAASAVHELPAVRGPERASGGQWELPVMWGPERTQAPEKSGGEMPVALPFYKSADDKPTGAQETARQEPVWLTLPSSAVTDVSDSLPSGTQPGVRIDDRWNDYLPSVPRSMEDNEYWNRFKPGADFWAPDDEDDSYVGRRRHDDDT</sequence>
<feature type="region of interest" description="Disordered" evidence="1">
    <location>
        <begin position="1"/>
        <end position="33"/>
    </location>
</feature>
<dbReference type="AlphaFoldDB" id="A0A917YYA9"/>
<reference evidence="3" key="1">
    <citation type="journal article" date="2014" name="Int. J. Syst. Evol. Microbiol.">
        <title>Complete genome sequence of Corynebacterium casei LMG S-19264T (=DSM 44701T), isolated from a smear-ripened cheese.</title>
        <authorList>
            <consortium name="US DOE Joint Genome Institute (JGI-PGF)"/>
            <person name="Walter F."/>
            <person name="Albersmeier A."/>
            <person name="Kalinowski J."/>
            <person name="Ruckert C."/>
        </authorList>
    </citation>
    <scope>NUCLEOTIDE SEQUENCE</scope>
    <source>
        <strain evidence="3">CGMCC 4.7368</strain>
    </source>
</reference>
<keyword evidence="2" id="KW-0812">Transmembrane</keyword>